<name>A0AAN7A7F7_9PEZI</name>
<dbReference type="AlphaFoldDB" id="A0AAN7A7F7"/>
<sequence length="147" mass="16238">MNLWRAFGGNPQYALFFFLFLLQVSVGVGENGDFRLACLEFTRLCLLNGSGRGKGMSLTRLATMLRAKEGERTGSQGGEATEIRAKKRFTIPNPQAGIRKLGLFLNNKWRRGRGSGDQDQMASSTTLDRDVWTMTLAIAPDLDGFEG</sequence>
<gene>
    <name evidence="2" type="ORF">QBC36DRAFT_111808</name>
</gene>
<reference evidence="2" key="1">
    <citation type="journal article" date="2023" name="Mol. Phylogenet. Evol.">
        <title>Genome-scale phylogeny and comparative genomics of the fungal order Sordariales.</title>
        <authorList>
            <person name="Hensen N."/>
            <person name="Bonometti L."/>
            <person name="Westerberg I."/>
            <person name="Brannstrom I.O."/>
            <person name="Guillou S."/>
            <person name="Cros-Aarteil S."/>
            <person name="Calhoun S."/>
            <person name="Haridas S."/>
            <person name="Kuo A."/>
            <person name="Mondo S."/>
            <person name="Pangilinan J."/>
            <person name="Riley R."/>
            <person name="LaButti K."/>
            <person name="Andreopoulos B."/>
            <person name="Lipzen A."/>
            <person name="Chen C."/>
            <person name="Yan M."/>
            <person name="Daum C."/>
            <person name="Ng V."/>
            <person name="Clum A."/>
            <person name="Steindorff A."/>
            <person name="Ohm R.A."/>
            <person name="Martin F."/>
            <person name="Silar P."/>
            <person name="Natvig D.O."/>
            <person name="Lalanne C."/>
            <person name="Gautier V."/>
            <person name="Ament-Velasquez S.L."/>
            <person name="Kruys A."/>
            <person name="Hutchinson M.I."/>
            <person name="Powell A.J."/>
            <person name="Barry K."/>
            <person name="Miller A.N."/>
            <person name="Grigoriev I.V."/>
            <person name="Debuchy R."/>
            <person name="Gladieux P."/>
            <person name="Hiltunen Thoren M."/>
            <person name="Johannesson H."/>
        </authorList>
    </citation>
    <scope>NUCLEOTIDE SEQUENCE</scope>
    <source>
        <strain evidence="2">CBS 892.96</strain>
    </source>
</reference>
<evidence type="ECO:0000256" key="1">
    <source>
        <dbReference type="SAM" id="SignalP"/>
    </source>
</evidence>
<evidence type="ECO:0000313" key="3">
    <source>
        <dbReference type="Proteomes" id="UP001302321"/>
    </source>
</evidence>
<dbReference type="Proteomes" id="UP001302321">
    <property type="component" value="Unassembled WGS sequence"/>
</dbReference>
<accession>A0AAN7A7F7</accession>
<comment type="caution">
    <text evidence="2">The sequence shown here is derived from an EMBL/GenBank/DDBJ whole genome shotgun (WGS) entry which is preliminary data.</text>
</comment>
<feature type="chain" id="PRO_5042954942" description="Secreted protein" evidence="1">
    <location>
        <begin position="30"/>
        <end position="147"/>
    </location>
</feature>
<evidence type="ECO:0008006" key="4">
    <source>
        <dbReference type="Google" id="ProtNLM"/>
    </source>
</evidence>
<dbReference type="EMBL" id="MU866147">
    <property type="protein sequence ID" value="KAK4178101.1"/>
    <property type="molecule type" value="Genomic_DNA"/>
</dbReference>
<organism evidence="2 3">
    <name type="scientific">Triangularia setosa</name>
    <dbReference type="NCBI Taxonomy" id="2587417"/>
    <lineage>
        <taxon>Eukaryota</taxon>
        <taxon>Fungi</taxon>
        <taxon>Dikarya</taxon>
        <taxon>Ascomycota</taxon>
        <taxon>Pezizomycotina</taxon>
        <taxon>Sordariomycetes</taxon>
        <taxon>Sordariomycetidae</taxon>
        <taxon>Sordariales</taxon>
        <taxon>Podosporaceae</taxon>
        <taxon>Triangularia</taxon>
    </lineage>
</organism>
<proteinExistence type="predicted"/>
<keyword evidence="3" id="KW-1185">Reference proteome</keyword>
<reference evidence="2" key="2">
    <citation type="submission" date="2023-05" db="EMBL/GenBank/DDBJ databases">
        <authorList>
            <consortium name="Lawrence Berkeley National Laboratory"/>
            <person name="Steindorff A."/>
            <person name="Hensen N."/>
            <person name="Bonometti L."/>
            <person name="Westerberg I."/>
            <person name="Brannstrom I.O."/>
            <person name="Guillou S."/>
            <person name="Cros-Aarteil S."/>
            <person name="Calhoun S."/>
            <person name="Haridas S."/>
            <person name="Kuo A."/>
            <person name="Mondo S."/>
            <person name="Pangilinan J."/>
            <person name="Riley R."/>
            <person name="Labutti K."/>
            <person name="Andreopoulos B."/>
            <person name="Lipzen A."/>
            <person name="Chen C."/>
            <person name="Yanf M."/>
            <person name="Daum C."/>
            <person name="Ng V."/>
            <person name="Clum A."/>
            <person name="Ohm R."/>
            <person name="Martin F."/>
            <person name="Silar P."/>
            <person name="Natvig D."/>
            <person name="Lalanne C."/>
            <person name="Gautier V."/>
            <person name="Ament-Velasquez S.L."/>
            <person name="Kruys A."/>
            <person name="Hutchinson M.I."/>
            <person name="Powell A.J."/>
            <person name="Barry K."/>
            <person name="Miller A.N."/>
            <person name="Grigoriev I.V."/>
            <person name="Debuchy R."/>
            <person name="Gladieux P."/>
            <person name="Thoren M.H."/>
            <person name="Johannesson H."/>
        </authorList>
    </citation>
    <scope>NUCLEOTIDE SEQUENCE</scope>
    <source>
        <strain evidence="2">CBS 892.96</strain>
    </source>
</reference>
<keyword evidence="1" id="KW-0732">Signal</keyword>
<protein>
    <recommendedName>
        <fullName evidence="4">Secreted protein</fullName>
    </recommendedName>
</protein>
<feature type="signal peptide" evidence="1">
    <location>
        <begin position="1"/>
        <end position="29"/>
    </location>
</feature>
<evidence type="ECO:0000313" key="2">
    <source>
        <dbReference type="EMBL" id="KAK4178101.1"/>
    </source>
</evidence>